<reference evidence="1" key="1">
    <citation type="submission" date="2019-10" db="EMBL/GenBank/DDBJ databases">
        <title>Draft genome sequece of Microseira wollei NIES-4236.</title>
        <authorList>
            <person name="Yamaguchi H."/>
            <person name="Suzuki S."/>
            <person name="Kawachi M."/>
        </authorList>
    </citation>
    <scope>NUCLEOTIDE SEQUENCE</scope>
    <source>
        <strain evidence="1">NIES-4236</strain>
    </source>
</reference>
<dbReference type="InterPro" id="IPR029063">
    <property type="entry name" value="SAM-dependent_MTases_sf"/>
</dbReference>
<dbReference type="AlphaFoldDB" id="A0AAV3XS46"/>
<evidence type="ECO:0000313" key="2">
    <source>
        <dbReference type="Proteomes" id="UP001050975"/>
    </source>
</evidence>
<evidence type="ECO:0008006" key="3">
    <source>
        <dbReference type="Google" id="ProtNLM"/>
    </source>
</evidence>
<evidence type="ECO:0000313" key="1">
    <source>
        <dbReference type="EMBL" id="GET43477.1"/>
    </source>
</evidence>
<comment type="caution">
    <text evidence="1">The sequence shown here is derived from an EMBL/GenBank/DDBJ whole genome shotgun (WGS) entry which is preliminary data.</text>
</comment>
<accession>A0AAV3XS46</accession>
<name>A0AAV3XS46_9CYAN</name>
<keyword evidence="2" id="KW-1185">Reference proteome</keyword>
<protein>
    <recommendedName>
        <fullName evidence="3">Methyltransferase</fullName>
    </recommendedName>
</protein>
<dbReference type="Proteomes" id="UP001050975">
    <property type="component" value="Unassembled WGS sequence"/>
</dbReference>
<gene>
    <name evidence="1" type="ORF">MiSe_83010</name>
</gene>
<dbReference type="Gene3D" id="3.40.50.150">
    <property type="entry name" value="Vaccinia Virus protein VP39"/>
    <property type="match status" value="1"/>
</dbReference>
<dbReference type="EMBL" id="BLAY01000224">
    <property type="protein sequence ID" value="GET43477.1"/>
    <property type="molecule type" value="Genomic_DNA"/>
</dbReference>
<sequence length="276" mass="30901">MLKIYRLPITINMFDQSIFTKQSNSLYSIPKAAPSPSKIAKRSTCGKEIFICPEESNFYSQCLDRFGRQNCWENEAVIEFGSGDGLPVIHSLLRTEFLGCIHGYELNRSACKIANSKIAEYSLSERYVVHNTCFFTSSKPAARYLVSNPPYLPAVDDDIYLPLLRGGTDGSTITRKLFSLGYDNVMSLVSSYSNPVDTIDYAIAQGYSISKFLVTPLEFGYYSSEPKVRNTIAKLREQKKAFYSGNIYLLAGVLFQKQSLATANLSDELIQIITSL</sequence>
<dbReference type="SUPFAM" id="SSF53335">
    <property type="entry name" value="S-adenosyl-L-methionine-dependent methyltransferases"/>
    <property type="match status" value="1"/>
</dbReference>
<organism evidence="1 2">
    <name type="scientific">Microseira wollei NIES-4236</name>
    <dbReference type="NCBI Taxonomy" id="2530354"/>
    <lineage>
        <taxon>Bacteria</taxon>
        <taxon>Bacillati</taxon>
        <taxon>Cyanobacteriota</taxon>
        <taxon>Cyanophyceae</taxon>
        <taxon>Oscillatoriophycideae</taxon>
        <taxon>Aerosakkonematales</taxon>
        <taxon>Aerosakkonemataceae</taxon>
        <taxon>Microseira</taxon>
    </lineage>
</organism>
<dbReference type="RefSeq" id="WP_226592320.1">
    <property type="nucleotide sequence ID" value="NZ_BLAY01000224.1"/>
</dbReference>
<proteinExistence type="predicted"/>